<dbReference type="CDD" id="cd19757">
    <property type="entry name" value="Bbox1"/>
    <property type="match status" value="1"/>
</dbReference>
<dbReference type="InterPro" id="IPR000315">
    <property type="entry name" value="Znf_B-box"/>
</dbReference>
<dbReference type="OrthoDB" id="6114572at2759"/>
<evidence type="ECO:0000256" key="1">
    <source>
        <dbReference type="PROSITE-ProRule" id="PRU00024"/>
    </source>
</evidence>
<dbReference type="AlphaFoldDB" id="A0A8B6FIG0"/>
<keyword evidence="1" id="KW-0479">Metal-binding</keyword>
<proteinExistence type="predicted"/>
<gene>
    <name evidence="4" type="ORF">MGAL_10B060005</name>
</gene>
<organism evidence="4 5">
    <name type="scientific">Mytilus galloprovincialis</name>
    <name type="common">Mediterranean mussel</name>
    <dbReference type="NCBI Taxonomy" id="29158"/>
    <lineage>
        <taxon>Eukaryota</taxon>
        <taxon>Metazoa</taxon>
        <taxon>Spiralia</taxon>
        <taxon>Lophotrochozoa</taxon>
        <taxon>Mollusca</taxon>
        <taxon>Bivalvia</taxon>
        <taxon>Autobranchia</taxon>
        <taxon>Pteriomorphia</taxon>
        <taxon>Mytilida</taxon>
        <taxon>Mytiloidea</taxon>
        <taxon>Mytilidae</taxon>
        <taxon>Mytilinae</taxon>
        <taxon>Mytilus</taxon>
    </lineage>
</organism>
<feature type="domain" description="B box-type" evidence="3">
    <location>
        <begin position="3"/>
        <end position="53"/>
    </location>
</feature>
<keyword evidence="5" id="KW-1185">Reference proteome</keyword>
<dbReference type="Proteomes" id="UP000596742">
    <property type="component" value="Unassembled WGS sequence"/>
</dbReference>
<dbReference type="SUPFAM" id="SSF50969">
    <property type="entry name" value="YVTN repeat-like/Quinoprotein amine dehydrogenase"/>
    <property type="match status" value="1"/>
</dbReference>
<dbReference type="InterPro" id="IPR047153">
    <property type="entry name" value="TRIM45/56/19-like"/>
</dbReference>
<dbReference type="PANTHER" id="PTHR25462">
    <property type="entry name" value="BONUS, ISOFORM C-RELATED"/>
    <property type="match status" value="1"/>
</dbReference>
<keyword evidence="2" id="KW-0175">Coiled coil</keyword>
<sequence>MASNTSICGICSLRQLTKVCKHWCPGCEDGICDECKEHHKLLKATRSHEPIPISSYKSLPSFITGIHQSCFYHNEQYQLYCVEHALPMCFKCINDHHKCNVTTLEKVTNNFKTSEQFLDLESRLDDLFQNIDRIKKDRHLNVTNIKETKTRLIEEVRQKRVEINKHLDNLEKQIIKDLEEKECQSTESIKTVLSSVKEKETIINQCQANFLSIKQYASDLQTFLGMTEIEVKVKENEQLLHSLREAKSLEQLELTWKLDPFLETILNSLKNFGSIELKTQTSSLEFIRAKDKQAQLQVVTMKKNIDDVKLILQKQITTDGSAVRGCCISEEGDLLFTDYCLKKTLTVFASDNKFKFKMTLNPSYGFDITLNDGNSVALTSGASGKKIGIDIIDIKNQIKQKFINLPSYPFGITQAHDSLFVCVEEHGIYKINMSDFSTSHVIS</sequence>
<evidence type="ECO:0000313" key="4">
    <source>
        <dbReference type="EMBL" id="VDI49056.1"/>
    </source>
</evidence>
<feature type="coiled-coil region" evidence="2">
    <location>
        <begin position="117"/>
        <end position="187"/>
    </location>
</feature>
<dbReference type="InterPro" id="IPR011044">
    <property type="entry name" value="Quino_amine_DH_bsu"/>
</dbReference>
<dbReference type="SUPFAM" id="SSF57845">
    <property type="entry name" value="B-box zinc-binding domain"/>
    <property type="match status" value="1"/>
</dbReference>
<protein>
    <recommendedName>
        <fullName evidence="3">B box-type domain-containing protein</fullName>
    </recommendedName>
</protein>
<keyword evidence="1" id="KW-0863">Zinc-finger</keyword>
<name>A0A8B6FIG0_MYTGA</name>
<reference evidence="4" key="1">
    <citation type="submission" date="2018-11" db="EMBL/GenBank/DDBJ databases">
        <authorList>
            <person name="Alioto T."/>
            <person name="Alioto T."/>
        </authorList>
    </citation>
    <scope>NUCLEOTIDE SEQUENCE</scope>
</reference>
<comment type="caution">
    <text evidence="4">The sequence shown here is derived from an EMBL/GenBank/DDBJ whole genome shotgun (WGS) entry which is preliminary data.</text>
</comment>
<dbReference type="PANTHER" id="PTHR25462:SF229">
    <property type="entry name" value="TRANSCRIPTION INTERMEDIARY FACTOR 1-BETA"/>
    <property type="match status" value="1"/>
</dbReference>
<keyword evidence="1" id="KW-0862">Zinc</keyword>
<feature type="non-terminal residue" evidence="4">
    <location>
        <position position="443"/>
    </location>
</feature>
<dbReference type="GO" id="GO:0006513">
    <property type="term" value="P:protein monoubiquitination"/>
    <property type="evidence" value="ECO:0007669"/>
    <property type="project" value="TreeGrafter"/>
</dbReference>
<dbReference type="EMBL" id="UYJE01006788">
    <property type="protein sequence ID" value="VDI49056.1"/>
    <property type="molecule type" value="Genomic_DNA"/>
</dbReference>
<evidence type="ECO:0000259" key="3">
    <source>
        <dbReference type="PROSITE" id="PS50119"/>
    </source>
</evidence>
<dbReference type="GO" id="GO:0008270">
    <property type="term" value="F:zinc ion binding"/>
    <property type="evidence" value="ECO:0007669"/>
    <property type="project" value="UniProtKB-KW"/>
</dbReference>
<dbReference type="Gene3D" id="3.30.160.60">
    <property type="entry name" value="Classic Zinc Finger"/>
    <property type="match status" value="1"/>
</dbReference>
<evidence type="ECO:0000313" key="5">
    <source>
        <dbReference type="Proteomes" id="UP000596742"/>
    </source>
</evidence>
<dbReference type="PROSITE" id="PS50119">
    <property type="entry name" value="ZF_BBOX"/>
    <property type="match status" value="1"/>
</dbReference>
<dbReference type="GO" id="GO:0061630">
    <property type="term" value="F:ubiquitin protein ligase activity"/>
    <property type="evidence" value="ECO:0007669"/>
    <property type="project" value="TreeGrafter"/>
</dbReference>
<evidence type="ECO:0000256" key="2">
    <source>
        <dbReference type="SAM" id="Coils"/>
    </source>
</evidence>
<accession>A0A8B6FIG0</accession>